<gene>
    <name evidence="2" type="ORF">EYF80_065396</name>
</gene>
<evidence type="ECO:0000256" key="1">
    <source>
        <dbReference type="SAM" id="MobiDB-lite"/>
    </source>
</evidence>
<protein>
    <submittedName>
        <fullName evidence="2">Uncharacterized protein</fullName>
    </submittedName>
</protein>
<comment type="caution">
    <text evidence="2">The sequence shown here is derived from an EMBL/GenBank/DDBJ whole genome shotgun (WGS) entry which is preliminary data.</text>
</comment>
<dbReference type="EMBL" id="SRLO01015269">
    <property type="protein sequence ID" value="TNN24478.1"/>
    <property type="molecule type" value="Genomic_DNA"/>
</dbReference>
<organism evidence="2 3">
    <name type="scientific">Liparis tanakae</name>
    <name type="common">Tanaka's snailfish</name>
    <dbReference type="NCBI Taxonomy" id="230148"/>
    <lineage>
        <taxon>Eukaryota</taxon>
        <taxon>Metazoa</taxon>
        <taxon>Chordata</taxon>
        <taxon>Craniata</taxon>
        <taxon>Vertebrata</taxon>
        <taxon>Euteleostomi</taxon>
        <taxon>Actinopterygii</taxon>
        <taxon>Neopterygii</taxon>
        <taxon>Teleostei</taxon>
        <taxon>Neoteleostei</taxon>
        <taxon>Acanthomorphata</taxon>
        <taxon>Eupercaria</taxon>
        <taxon>Perciformes</taxon>
        <taxon>Cottioidei</taxon>
        <taxon>Cottales</taxon>
        <taxon>Liparidae</taxon>
        <taxon>Liparis</taxon>
    </lineage>
</organism>
<name>A0A4Z2E6Q3_9TELE</name>
<accession>A0A4Z2E6Q3</accession>
<keyword evidence="3" id="KW-1185">Reference proteome</keyword>
<evidence type="ECO:0000313" key="3">
    <source>
        <dbReference type="Proteomes" id="UP000314294"/>
    </source>
</evidence>
<proteinExistence type="predicted"/>
<dbReference type="AlphaFoldDB" id="A0A4Z2E6Q3"/>
<reference evidence="2 3" key="1">
    <citation type="submission" date="2019-03" db="EMBL/GenBank/DDBJ databases">
        <title>First draft genome of Liparis tanakae, snailfish: a comprehensive survey of snailfish specific genes.</title>
        <authorList>
            <person name="Kim W."/>
            <person name="Song I."/>
            <person name="Jeong J.-H."/>
            <person name="Kim D."/>
            <person name="Kim S."/>
            <person name="Ryu S."/>
            <person name="Song J.Y."/>
            <person name="Lee S.K."/>
        </authorList>
    </citation>
    <scope>NUCLEOTIDE SEQUENCE [LARGE SCALE GENOMIC DNA]</scope>
    <source>
        <tissue evidence="2">Muscle</tissue>
    </source>
</reference>
<feature type="compositionally biased region" description="Pro residues" evidence="1">
    <location>
        <begin position="1"/>
        <end position="12"/>
    </location>
</feature>
<sequence length="85" mass="9207">MELTPPAPPAPPVQRAHDGADSSCSSCSSCLLMELRWPRRCSLSRSLLTCVETSDVFVLVLLLCRSPEGVRWTDGSQSQTSSPDT</sequence>
<feature type="region of interest" description="Disordered" evidence="1">
    <location>
        <begin position="1"/>
        <end position="23"/>
    </location>
</feature>
<dbReference type="Proteomes" id="UP000314294">
    <property type="component" value="Unassembled WGS sequence"/>
</dbReference>
<evidence type="ECO:0000313" key="2">
    <source>
        <dbReference type="EMBL" id="TNN24478.1"/>
    </source>
</evidence>